<comment type="caution">
    <text evidence="3">The sequence shown here is derived from an EMBL/GenBank/DDBJ whole genome shotgun (WGS) entry which is preliminary data.</text>
</comment>
<dbReference type="Pfam" id="PF04545">
    <property type="entry name" value="Sigma70_r4"/>
    <property type="match status" value="1"/>
</dbReference>
<protein>
    <recommendedName>
        <fullName evidence="5">RNA polymerase sigma-70 domain-containing protein</fullName>
    </recommendedName>
</protein>
<dbReference type="Proteomes" id="UP000054262">
    <property type="component" value="Unassembled WGS sequence"/>
</dbReference>
<name>A0P7G0_9PROT</name>
<feature type="domain" description="RNA polymerase sigma-70 region 4" evidence="2">
    <location>
        <begin position="247"/>
        <end position="274"/>
    </location>
</feature>
<dbReference type="InterPro" id="IPR007630">
    <property type="entry name" value="RNA_pol_sigma70_r4"/>
</dbReference>
<dbReference type="GO" id="GO:0003899">
    <property type="term" value="F:DNA-directed RNA polymerase activity"/>
    <property type="evidence" value="ECO:0007669"/>
    <property type="project" value="InterPro"/>
</dbReference>
<accession>A0P7G0</accession>
<evidence type="ECO:0008006" key="5">
    <source>
        <dbReference type="Google" id="ProtNLM"/>
    </source>
</evidence>
<dbReference type="Gene3D" id="1.10.150.20">
    <property type="entry name" value="5' to 3' exonuclease, C-terminal subdomain"/>
    <property type="match status" value="1"/>
</dbReference>
<dbReference type="GO" id="GO:0003700">
    <property type="term" value="F:DNA-binding transcription factor activity"/>
    <property type="evidence" value="ECO:0007669"/>
    <property type="project" value="InterPro"/>
</dbReference>
<dbReference type="InterPro" id="IPR000943">
    <property type="entry name" value="RNA_pol_sigma70"/>
</dbReference>
<dbReference type="Gene3D" id="1.10.10.10">
    <property type="entry name" value="Winged helix-like DNA-binding domain superfamily/Winged helix DNA-binding domain"/>
    <property type="match status" value="1"/>
</dbReference>
<sequence length="808" mass="93979">MKNLKIYLCKRLDEDNSFFVDVFEDFDQFNNKYDLSSELGFIYLDVGLIRPDNRFLKNLFEEFLDKSIISASAKFSLGRLIPESTTLFEFESEHEENPFLIAFLDLNTRIEGKALNEIEQNVEFPIGSLGSRFNMSNNKLELDVVVLDLDIRSTNCLRSRGIDKIEDLLKLSDTELLRIDNLGRRSLKLIIDSISKLANEQVLKKKLLNPTETSNGTIFDLIESISQHPHIKDKYSSAFFHRIGLRDKPKTLEEIGEKLGVTRERIRQIEAKVIKLNQITTISASIDQKITQIRKNKIIPVGIKDLPNYDPWFRGVETKPWIIKKMLEFNKNNKNKCFEVQQKDVISDLNDEFDNIVYEIASYISSVKEYDIELLLNTKLPNAPELLDTARSAVETFSFKGRRGTAKAVLDTIFNNSKKPMSKEKIYEQAISPMIGFTGTQRTLDNLLISKNQKEACEFYLFPDNEYGLFKHFNFIGSDIKIIEDFILKETDQSGSKQYICSEILEQLKNTYEFDRLQCKNRIDQYGIKAIVQNSNKYNLNRFMFSVKGNLPNTVVQSDLVIEALENSEVPLSLAEIKKYMSLRTNISKNFQIHNWGRIVPFREDFRLENDEKIEKVSIDKKGRKRKSLVRKYNLPKVKWMLIDTHAKLNVEKLMIIINKVKALLSRSEVRNSMEYKRGLGIEEITMLIRDDNDLKQFIGNINLLFSILERSAYLIPRLRVGKDDGDHGLFLTQDYVVRNKISSFNALKKVVINISKFGISRKNIELQVEQLIKRKPQMGQLISQLADMEFKYDEHDNLWFKRDRIEI</sequence>
<feature type="domain" description="RNA polymerase alpha subunit C-terminal" evidence="1">
    <location>
        <begin position="136"/>
        <end position="194"/>
    </location>
</feature>
<gene>
    <name evidence="3" type="ORF">MB2181_05315</name>
</gene>
<dbReference type="InterPro" id="IPR011260">
    <property type="entry name" value="RNAP_asu_C"/>
</dbReference>
<dbReference type="SUPFAM" id="SSF88659">
    <property type="entry name" value="Sigma3 and sigma4 domains of RNA polymerase sigma factors"/>
    <property type="match status" value="1"/>
</dbReference>
<dbReference type="EMBL" id="AAUX01000001">
    <property type="protein sequence ID" value="EAV47470.1"/>
    <property type="molecule type" value="Genomic_DNA"/>
</dbReference>
<dbReference type="InterPro" id="IPR036388">
    <property type="entry name" value="WH-like_DNA-bd_sf"/>
</dbReference>
<dbReference type="SUPFAM" id="SSF47789">
    <property type="entry name" value="C-terminal domain of RNA polymerase alpha subunit"/>
    <property type="match status" value="1"/>
</dbReference>
<dbReference type="AlphaFoldDB" id="A0P7G0"/>
<evidence type="ECO:0000259" key="2">
    <source>
        <dbReference type="Pfam" id="PF04545"/>
    </source>
</evidence>
<keyword evidence="4" id="KW-1185">Reference proteome</keyword>
<dbReference type="Pfam" id="PF03118">
    <property type="entry name" value="RNA_pol_A_CTD"/>
    <property type="match status" value="1"/>
</dbReference>
<dbReference type="PRINTS" id="PR00046">
    <property type="entry name" value="SIGMA70FCT"/>
</dbReference>
<evidence type="ECO:0000259" key="1">
    <source>
        <dbReference type="Pfam" id="PF03118"/>
    </source>
</evidence>
<dbReference type="GO" id="GO:0003677">
    <property type="term" value="F:DNA binding"/>
    <property type="evidence" value="ECO:0007669"/>
    <property type="project" value="InterPro"/>
</dbReference>
<organism evidence="3 4">
    <name type="scientific">Methylophilales bacterium HTCC2181</name>
    <dbReference type="NCBI Taxonomy" id="383631"/>
    <lineage>
        <taxon>Bacteria</taxon>
        <taxon>Pseudomonadati</taxon>
        <taxon>Pseudomonadota</taxon>
        <taxon>Betaproteobacteria</taxon>
        <taxon>Nitrosomonadales</taxon>
        <taxon>OM43 clade</taxon>
    </lineage>
</organism>
<dbReference type="GO" id="GO:0006352">
    <property type="term" value="P:DNA-templated transcription initiation"/>
    <property type="evidence" value="ECO:0007669"/>
    <property type="project" value="InterPro"/>
</dbReference>
<reference evidence="3 4" key="1">
    <citation type="submission" date="2006-11" db="EMBL/GenBank/DDBJ databases">
        <authorList>
            <person name="Giovannoni S."/>
            <person name="Vergin K."/>
            <person name="Ferriera S."/>
            <person name="Johnson J."/>
            <person name="Kravitz S."/>
            <person name="Beeson K."/>
            <person name="Sutton G."/>
            <person name="Rogers Y.-H."/>
            <person name="Friedman R."/>
            <person name="Frazier M."/>
            <person name="Venter J.C."/>
        </authorList>
    </citation>
    <scope>NUCLEOTIDE SEQUENCE [LARGE SCALE GENOMIC DNA]</scope>
    <source>
        <strain evidence="3 4">HTCC2181</strain>
    </source>
</reference>
<dbReference type="InterPro" id="IPR013324">
    <property type="entry name" value="RNA_pol_sigma_r3/r4-like"/>
</dbReference>
<proteinExistence type="predicted"/>
<dbReference type="OrthoDB" id="8067718at2"/>
<evidence type="ECO:0000313" key="4">
    <source>
        <dbReference type="Proteomes" id="UP000054262"/>
    </source>
</evidence>
<evidence type="ECO:0000313" key="3">
    <source>
        <dbReference type="EMBL" id="EAV47470.1"/>
    </source>
</evidence>